<dbReference type="EMBL" id="SRPE01000007">
    <property type="protein sequence ID" value="TGN26376.1"/>
    <property type="molecule type" value="Genomic_DNA"/>
</dbReference>
<accession>A0A4Z1B5U4</accession>
<comment type="caution">
    <text evidence="2">The sequence shown here is derived from an EMBL/GenBank/DDBJ whole genome shotgun (WGS) entry which is preliminary data.</text>
</comment>
<evidence type="ECO:0000313" key="3">
    <source>
        <dbReference type="Proteomes" id="UP000297998"/>
    </source>
</evidence>
<organism evidence="2 3">
    <name type="scientific">Empedobacter tilapiae</name>
    <dbReference type="NCBI Taxonomy" id="2491114"/>
    <lineage>
        <taxon>Bacteria</taxon>
        <taxon>Pseudomonadati</taxon>
        <taxon>Bacteroidota</taxon>
        <taxon>Flavobacteriia</taxon>
        <taxon>Flavobacteriales</taxon>
        <taxon>Weeksellaceae</taxon>
        <taxon>Empedobacter</taxon>
    </lineage>
</organism>
<sequence>MKKTLLIIIASISIFTNAQIGVNTLSPKSSLDVNGDFGLRKRLYLDNSGKESKGLADQVLVSQGESLPPTWKSLRVPEYEPNKFYLIFNDSFSDNIGLQITSSQVFTNSNLSTDLAENQTLSYLRTKGFYDIKGLSKSFTVNSSESKVYFQFETVVQQNNVNGNGSDIKYACGIFVDGLLKSVRINTLFNSASSGHTFLTHTQIGGATNLSVGSHDIEVACARYTTNANITLGIGINSTNSVNINSFMAQSSLKVDVYEIPQNFNTIFD</sequence>
<evidence type="ECO:0000313" key="2">
    <source>
        <dbReference type="EMBL" id="TGN26376.1"/>
    </source>
</evidence>
<evidence type="ECO:0008006" key="4">
    <source>
        <dbReference type="Google" id="ProtNLM"/>
    </source>
</evidence>
<dbReference type="AlphaFoldDB" id="A0A4Z1B5U4"/>
<reference evidence="2 3" key="1">
    <citation type="submission" date="2019-03" db="EMBL/GenBank/DDBJ databases">
        <title>Empedobacter tilapiae sp. nov., isolated from an intestine of Nile tilapia Oreochromis niloticus.</title>
        <authorList>
            <person name="Kim Y.-O."/>
            <person name="Yoon J.-H."/>
        </authorList>
    </citation>
    <scope>NUCLEOTIDE SEQUENCE [LARGE SCALE GENOMIC DNA]</scope>
    <source>
        <strain evidence="2 3">MRS2</strain>
    </source>
</reference>
<dbReference type="OrthoDB" id="1273065at2"/>
<feature type="chain" id="PRO_5021386941" description="T9SS C-terminal target domain-containing protein" evidence="1">
    <location>
        <begin position="19"/>
        <end position="269"/>
    </location>
</feature>
<name>A0A4Z1B5U4_9FLAO</name>
<protein>
    <recommendedName>
        <fullName evidence="4">T9SS C-terminal target domain-containing protein</fullName>
    </recommendedName>
</protein>
<dbReference type="Proteomes" id="UP000297998">
    <property type="component" value="Unassembled WGS sequence"/>
</dbReference>
<evidence type="ECO:0000256" key="1">
    <source>
        <dbReference type="SAM" id="SignalP"/>
    </source>
</evidence>
<feature type="signal peptide" evidence="1">
    <location>
        <begin position="1"/>
        <end position="18"/>
    </location>
</feature>
<keyword evidence="3" id="KW-1185">Reference proteome</keyword>
<proteinExistence type="predicted"/>
<keyword evidence="1" id="KW-0732">Signal</keyword>
<gene>
    <name evidence="2" type="ORF">E4J94_11130</name>
</gene>
<dbReference type="RefSeq" id="WP_135835880.1">
    <property type="nucleotide sequence ID" value="NZ_SRPE01000007.1"/>
</dbReference>